<dbReference type="InParanoid" id="A0A1X2HEB6"/>
<organism evidence="1 2">
    <name type="scientific">Syncephalastrum racemosum</name>
    <name type="common">Filamentous fungus</name>
    <dbReference type="NCBI Taxonomy" id="13706"/>
    <lineage>
        <taxon>Eukaryota</taxon>
        <taxon>Fungi</taxon>
        <taxon>Fungi incertae sedis</taxon>
        <taxon>Mucoromycota</taxon>
        <taxon>Mucoromycotina</taxon>
        <taxon>Mucoromycetes</taxon>
        <taxon>Mucorales</taxon>
        <taxon>Syncephalastraceae</taxon>
        <taxon>Syncephalastrum</taxon>
    </lineage>
</organism>
<proteinExistence type="predicted"/>
<dbReference type="EMBL" id="MCGN01000004">
    <property type="protein sequence ID" value="ORY97250.1"/>
    <property type="molecule type" value="Genomic_DNA"/>
</dbReference>
<keyword evidence="2" id="KW-1185">Reference proteome</keyword>
<protein>
    <submittedName>
        <fullName evidence="1">Uncharacterized protein</fullName>
    </submittedName>
</protein>
<reference evidence="1 2" key="1">
    <citation type="submission" date="2016-07" db="EMBL/GenBank/DDBJ databases">
        <title>Pervasive Adenine N6-methylation of Active Genes in Fungi.</title>
        <authorList>
            <consortium name="DOE Joint Genome Institute"/>
            <person name="Mondo S.J."/>
            <person name="Dannebaum R.O."/>
            <person name="Kuo R.C."/>
            <person name="Labutti K."/>
            <person name="Haridas S."/>
            <person name="Kuo A."/>
            <person name="Salamov A."/>
            <person name="Ahrendt S.R."/>
            <person name="Lipzen A."/>
            <person name="Sullivan W."/>
            <person name="Andreopoulos W.B."/>
            <person name="Clum A."/>
            <person name="Lindquist E."/>
            <person name="Daum C."/>
            <person name="Ramamoorthy G.K."/>
            <person name="Gryganskyi A."/>
            <person name="Culley D."/>
            <person name="Magnuson J.K."/>
            <person name="James T.Y."/>
            <person name="O'Malley M.A."/>
            <person name="Stajich J.E."/>
            <person name="Spatafora J.W."/>
            <person name="Visel A."/>
            <person name="Grigoriev I.V."/>
        </authorList>
    </citation>
    <scope>NUCLEOTIDE SEQUENCE [LARGE SCALE GENOMIC DNA]</scope>
    <source>
        <strain evidence="1 2">NRRL 2496</strain>
    </source>
</reference>
<evidence type="ECO:0000313" key="2">
    <source>
        <dbReference type="Proteomes" id="UP000242180"/>
    </source>
</evidence>
<dbReference type="AlphaFoldDB" id="A0A1X2HEB6"/>
<comment type="caution">
    <text evidence="1">The sequence shown here is derived from an EMBL/GenBank/DDBJ whole genome shotgun (WGS) entry which is preliminary data.</text>
</comment>
<gene>
    <name evidence="1" type="ORF">BCR43DRAFT_489471</name>
</gene>
<accession>A0A1X2HEB6</accession>
<sequence>MSFFRAFASMASQKGSVFTVELCLLACNPEKEYNAVAGYVERAIMGPAETVGSGSLRAWFVVMQQVPYPVYVDSDHPLSEPLHRPTNVVHDAERHQAIFYDVARRFSSTCVHIQGLLLL</sequence>
<name>A0A1X2HEB6_SYNRA</name>
<evidence type="ECO:0000313" key="1">
    <source>
        <dbReference type="EMBL" id="ORY97250.1"/>
    </source>
</evidence>
<dbReference type="Proteomes" id="UP000242180">
    <property type="component" value="Unassembled WGS sequence"/>
</dbReference>